<protein>
    <recommendedName>
        <fullName evidence="2">UspA domain-containing protein</fullName>
    </recommendedName>
</protein>
<gene>
    <name evidence="3" type="ORF">S01H1_69329</name>
</gene>
<evidence type="ECO:0000313" key="3">
    <source>
        <dbReference type="EMBL" id="GAG39139.1"/>
    </source>
</evidence>
<comment type="caution">
    <text evidence="3">The sequence shown here is derived from an EMBL/GenBank/DDBJ whole genome shotgun (WGS) entry which is preliminary data.</text>
</comment>
<dbReference type="AlphaFoldDB" id="X0X7D4"/>
<dbReference type="SUPFAM" id="SSF52402">
    <property type="entry name" value="Adenine nucleotide alpha hydrolases-like"/>
    <property type="match status" value="1"/>
</dbReference>
<dbReference type="InterPro" id="IPR006015">
    <property type="entry name" value="Universal_stress_UspA"/>
</dbReference>
<dbReference type="PRINTS" id="PR01438">
    <property type="entry name" value="UNVRSLSTRESS"/>
</dbReference>
<dbReference type="PANTHER" id="PTHR46268:SF6">
    <property type="entry name" value="UNIVERSAL STRESS PROTEIN UP12"/>
    <property type="match status" value="1"/>
</dbReference>
<proteinExistence type="inferred from homology"/>
<dbReference type="EMBL" id="BARS01046026">
    <property type="protein sequence ID" value="GAG39139.1"/>
    <property type="molecule type" value="Genomic_DNA"/>
</dbReference>
<accession>X0X7D4</accession>
<dbReference type="CDD" id="cd00293">
    <property type="entry name" value="USP-like"/>
    <property type="match status" value="1"/>
</dbReference>
<evidence type="ECO:0000259" key="2">
    <source>
        <dbReference type="Pfam" id="PF00582"/>
    </source>
</evidence>
<evidence type="ECO:0000256" key="1">
    <source>
        <dbReference type="ARBA" id="ARBA00008791"/>
    </source>
</evidence>
<comment type="similarity">
    <text evidence="1">Belongs to the universal stress protein A family.</text>
</comment>
<sequence length="202" mass="22262">MYRRMLCPLDGSELAEVVFAYAKELAGRLDIDVDLLHVSTPSAKVFMPMQQAYIKRAAEIVKRQAREIQQSTGIQQEGKPVKVKGELVVGYPADEILRYAEENEVDLILMAAQGHSGLKRWSIGSVASKVLSASKTLIWLVRADVPDATPYDEWPSRTLLVPLDGSELAESVLTHVEILTKQRGALPIDVVLLRVSEPSSAP</sequence>
<feature type="domain" description="UspA" evidence="2">
    <location>
        <begin position="1"/>
        <end position="142"/>
    </location>
</feature>
<organism evidence="3">
    <name type="scientific">marine sediment metagenome</name>
    <dbReference type="NCBI Taxonomy" id="412755"/>
    <lineage>
        <taxon>unclassified sequences</taxon>
        <taxon>metagenomes</taxon>
        <taxon>ecological metagenomes</taxon>
    </lineage>
</organism>
<feature type="non-terminal residue" evidence="3">
    <location>
        <position position="202"/>
    </location>
</feature>
<dbReference type="Gene3D" id="3.40.50.12370">
    <property type="match status" value="1"/>
</dbReference>
<dbReference type="Pfam" id="PF00582">
    <property type="entry name" value="Usp"/>
    <property type="match status" value="1"/>
</dbReference>
<name>X0X7D4_9ZZZZ</name>
<dbReference type="InterPro" id="IPR006016">
    <property type="entry name" value="UspA"/>
</dbReference>
<dbReference type="PANTHER" id="PTHR46268">
    <property type="entry name" value="STRESS RESPONSE PROTEIN NHAX"/>
    <property type="match status" value="1"/>
</dbReference>
<reference evidence="3" key="1">
    <citation type="journal article" date="2014" name="Front. Microbiol.">
        <title>High frequency of phylogenetically diverse reductive dehalogenase-homologous genes in deep subseafloor sedimentary metagenomes.</title>
        <authorList>
            <person name="Kawai M."/>
            <person name="Futagami T."/>
            <person name="Toyoda A."/>
            <person name="Takaki Y."/>
            <person name="Nishi S."/>
            <person name="Hori S."/>
            <person name="Arai W."/>
            <person name="Tsubouchi T."/>
            <person name="Morono Y."/>
            <person name="Uchiyama I."/>
            <person name="Ito T."/>
            <person name="Fujiyama A."/>
            <person name="Inagaki F."/>
            <person name="Takami H."/>
        </authorList>
    </citation>
    <scope>NUCLEOTIDE SEQUENCE</scope>
    <source>
        <strain evidence="3">Expedition CK06-06</strain>
    </source>
</reference>